<name>A0A2X2YKB1_9ACTO</name>
<dbReference type="AlphaFoldDB" id="A0A2X2YKB1"/>
<dbReference type="Proteomes" id="UP000250245">
    <property type="component" value="Unassembled WGS sequence"/>
</dbReference>
<evidence type="ECO:0000256" key="1">
    <source>
        <dbReference type="SAM" id="MobiDB-lite"/>
    </source>
</evidence>
<dbReference type="EMBL" id="UASJ01000001">
    <property type="protein sequence ID" value="SQB64846.1"/>
    <property type="molecule type" value="Genomic_DNA"/>
</dbReference>
<organism evidence="2 3">
    <name type="scientific">Mobiluncus curtisii</name>
    <dbReference type="NCBI Taxonomy" id="2051"/>
    <lineage>
        <taxon>Bacteria</taxon>
        <taxon>Bacillati</taxon>
        <taxon>Actinomycetota</taxon>
        <taxon>Actinomycetes</taxon>
        <taxon>Actinomycetales</taxon>
        <taxon>Actinomycetaceae</taxon>
        <taxon>Mobiluncus</taxon>
    </lineage>
</organism>
<protein>
    <recommendedName>
        <fullName evidence="4">Phage major tail protein, TP901-1 family</fullName>
    </recommendedName>
</protein>
<feature type="compositionally biased region" description="Low complexity" evidence="1">
    <location>
        <begin position="145"/>
        <end position="165"/>
    </location>
</feature>
<evidence type="ECO:0008006" key="4">
    <source>
        <dbReference type="Google" id="ProtNLM"/>
    </source>
</evidence>
<accession>A0A2X2YKB1</accession>
<dbReference type="RefSeq" id="WP_013189359.1">
    <property type="nucleotide sequence ID" value="NZ_CP068112.1"/>
</dbReference>
<evidence type="ECO:0000313" key="2">
    <source>
        <dbReference type="EMBL" id="SQB64846.1"/>
    </source>
</evidence>
<proteinExistence type="predicted"/>
<dbReference type="GeneID" id="55565508"/>
<reference evidence="2 3" key="1">
    <citation type="submission" date="2018-06" db="EMBL/GenBank/DDBJ databases">
        <authorList>
            <consortium name="Pathogen Informatics"/>
            <person name="Doyle S."/>
        </authorList>
    </citation>
    <scope>NUCLEOTIDE SEQUENCE [LARGE SCALE GENOMIC DNA]</scope>
    <source>
        <strain evidence="2 3">NCTC11820</strain>
    </source>
</reference>
<sequence>MTYKSSPRIKGNQLLLTIDGKDYWADCSECFIETGKADKDTVTFADAANGSGDVSYTLKFKAVQSTDPASFWSYIWDHAGETVPFVYAPHGNATPAADKPHFTGKVTIASKPKIGGAAGATTYDFEGEWQIDGTPEKVTSGSKVAGAGWDTGTSASSSGSAETGK</sequence>
<gene>
    <name evidence="2" type="ORF">NCTC11820_01200</name>
</gene>
<feature type="region of interest" description="Disordered" evidence="1">
    <location>
        <begin position="131"/>
        <end position="165"/>
    </location>
</feature>
<evidence type="ECO:0000313" key="3">
    <source>
        <dbReference type="Proteomes" id="UP000250245"/>
    </source>
</evidence>